<dbReference type="FunFam" id="3.40.190.290:FF:000001">
    <property type="entry name" value="Transcriptional regulator, LysR family"/>
    <property type="match status" value="1"/>
</dbReference>
<evidence type="ECO:0000256" key="3">
    <source>
        <dbReference type="ARBA" id="ARBA00023125"/>
    </source>
</evidence>
<dbReference type="OrthoDB" id="9786526at2"/>
<proteinExistence type="inferred from homology"/>
<dbReference type="InterPro" id="IPR036388">
    <property type="entry name" value="WH-like_DNA-bd_sf"/>
</dbReference>
<keyword evidence="7" id="KW-1185">Reference proteome</keyword>
<reference evidence="6 7" key="1">
    <citation type="submission" date="2017-09" db="EMBL/GenBank/DDBJ databases">
        <authorList>
            <person name="Ehlers B."/>
            <person name="Leendertz F.H."/>
        </authorList>
    </citation>
    <scope>NUCLEOTIDE SEQUENCE [LARGE SCALE GENOMIC DNA]</scope>
    <source>
        <strain evidence="6 7">DSM 18289</strain>
    </source>
</reference>
<dbReference type="PROSITE" id="PS50931">
    <property type="entry name" value="HTH_LYSR"/>
    <property type="match status" value="1"/>
</dbReference>
<dbReference type="GO" id="GO:0003700">
    <property type="term" value="F:DNA-binding transcription factor activity"/>
    <property type="evidence" value="ECO:0007669"/>
    <property type="project" value="InterPro"/>
</dbReference>
<dbReference type="InterPro" id="IPR058163">
    <property type="entry name" value="LysR-type_TF_proteobact-type"/>
</dbReference>
<evidence type="ECO:0000256" key="4">
    <source>
        <dbReference type="ARBA" id="ARBA00023163"/>
    </source>
</evidence>
<keyword evidence="4" id="KW-0804">Transcription</keyword>
<dbReference type="GO" id="GO:0043565">
    <property type="term" value="F:sequence-specific DNA binding"/>
    <property type="evidence" value="ECO:0007669"/>
    <property type="project" value="TreeGrafter"/>
</dbReference>
<dbReference type="FunFam" id="1.10.10.10:FF:000001">
    <property type="entry name" value="LysR family transcriptional regulator"/>
    <property type="match status" value="1"/>
</dbReference>
<protein>
    <submittedName>
        <fullName evidence="6">DNA-binding transcriptional regulator, LysR family</fullName>
    </submittedName>
</protein>
<dbReference type="Gene3D" id="1.10.10.10">
    <property type="entry name" value="Winged helix-like DNA-binding domain superfamily/Winged helix DNA-binding domain"/>
    <property type="match status" value="1"/>
</dbReference>
<dbReference type="AlphaFoldDB" id="A0A285N9M5"/>
<evidence type="ECO:0000313" key="7">
    <source>
        <dbReference type="Proteomes" id="UP000219439"/>
    </source>
</evidence>
<accession>A0A285N9M5</accession>
<dbReference type="PANTHER" id="PTHR30537">
    <property type="entry name" value="HTH-TYPE TRANSCRIPTIONAL REGULATOR"/>
    <property type="match status" value="1"/>
</dbReference>
<name>A0A285N9M5_9HYPH</name>
<feature type="domain" description="HTH lysR-type" evidence="5">
    <location>
        <begin position="1"/>
        <end position="58"/>
    </location>
</feature>
<evidence type="ECO:0000256" key="2">
    <source>
        <dbReference type="ARBA" id="ARBA00023015"/>
    </source>
</evidence>
<dbReference type="EMBL" id="OBEL01000001">
    <property type="protein sequence ID" value="SNZ06204.1"/>
    <property type="molecule type" value="Genomic_DNA"/>
</dbReference>
<keyword evidence="3 6" id="KW-0238">DNA-binding</keyword>
<dbReference type="Proteomes" id="UP000219439">
    <property type="component" value="Unassembled WGS sequence"/>
</dbReference>
<keyword evidence="2" id="KW-0805">Transcription regulation</keyword>
<dbReference type="PRINTS" id="PR00039">
    <property type="entry name" value="HTHLYSR"/>
</dbReference>
<gene>
    <name evidence="6" type="ORF">SAMN06265368_0340</name>
</gene>
<sequence length="301" mass="33710">MNMGDIPIIIAVAETQGFASAARRLGVSKSAVSKRITVVEQRLGAQLFHRSTRHISLTEVGARFYEHAIRSYEAAQEAEDCVSVLQSKPKGKLKINVPMSFGRLHISPLIADFLKIYPDIEIELIMDDRVVDLIEEGFDLAIRGGTLKDSSLVARKIAPITNILVASPDYIQAYGEPSSVKELMDHNCLQYTYSRDFQEWVFLSNGTTLSFRPNGNFRVNNGEALKETILNGLGIGRLPTFTVGGDLANGRLVQVLADYSMPRQMLYAIYPERRHLPPKVREFIDFLLERLGGDMPPWDQL</sequence>
<dbReference type="Pfam" id="PF03466">
    <property type="entry name" value="LysR_substrate"/>
    <property type="match status" value="1"/>
</dbReference>
<dbReference type="InterPro" id="IPR000847">
    <property type="entry name" value="LysR_HTH_N"/>
</dbReference>
<dbReference type="GO" id="GO:0006351">
    <property type="term" value="P:DNA-templated transcription"/>
    <property type="evidence" value="ECO:0007669"/>
    <property type="project" value="TreeGrafter"/>
</dbReference>
<dbReference type="SUPFAM" id="SSF46785">
    <property type="entry name" value="Winged helix' DNA-binding domain"/>
    <property type="match status" value="1"/>
</dbReference>
<dbReference type="SUPFAM" id="SSF53850">
    <property type="entry name" value="Periplasmic binding protein-like II"/>
    <property type="match status" value="1"/>
</dbReference>
<organism evidence="6 7">
    <name type="scientific">Cohaesibacter gelatinilyticus</name>
    <dbReference type="NCBI Taxonomy" id="372072"/>
    <lineage>
        <taxon>Bacteria</taxon>
        <taxon>Pseudomonadati</taxon>
        <taxon>Pseudomonadota</taxon>
        <taxon>Alphaproteobacteria</taxon>
        <taxon>Hyphomicrobiales</taxon>
        <taxon>Cohaesibacteraceae</taxon>
    </lineage>
</organism>
<dbReference type="Pfam" id="PF00126">
    <property type="entry name" value="HTH_1"/>
    <property type="match status" value="1"/>
</dbReference>
<dbReference type="InterPro" id="IPR005119">
    <property type="entry name" value="LysR_subst-bd"/>
</dbReference>
<dbReference type="InterPro" id="IPR036390">
    <property type="entry name" value="WH_DNA-bd_sf"/>
</dbReference>
<evidence type="ECO:0000313" key="6">
    <source>
        <dbReference type="EMBL" id="SNZ06204.1"/>
    </source>
</evidence>
<dbReference type="PANTHER" id="PTHR30537:SF5">
    <property type="entry name" value="HTH-TYPE TRANSCRIPTIONAL ACTIVATOR TTDR-RELATED"/>
    <property type="match status" value="1"/>
</dbReference>
<dbReference type="RefSeq" id="WP_097151675.1">
    <property type="nucleotide sequence ID" value="NZ_OBEL01000001.1"/>
</dbReference>
<comment type="similarity">
    <text evidence="1">Belongs to the LysR transcriptional regulatory family.</text>
</comment>
<dbReference type="CDD" id="cd08422">
    <property type="entry name" value="PBP2_CrgA_like"/>
    <property type="match status" value="1"/>
</dbReference>
<evidence type="ECO:0000259" key="5">
    <source>
        <dbReference type="PROSITE" id="PS50931"/>
    </source>
</evidence>
<evidence type="ECO:0000256" key="1">
    <source>
        <dbReference type="ARBA" id="ARBA00009437"/>
    </source>
</evidence>
<dbReference type="Gene3D" id="3.40.190.290">
    <property type="match status" value="1"/>
</dbReference>